<dbReference type="PANTHER" id="PTHR30024:SF43">
    <property type="entry name" value="BLL4572 PROTEIN"/>
    <property type="match status" value="1"/>
</dbReference>
<evidence type="ECO:0000313" key="8">
    <source>
        <dbReference type="Proteomes" id="UP000078428"/>
    </source>
</evidence>
<dbReference type="InterPro" id="IPR006311">
    <property type="entry name" value="TAT_signal"/>
</dbReference>
<evidence type="ECO:0000256" key="5">
    <source>
        <dbReference type="ARBA" id="ARBA00023136"/>
    </source>
</evidence>
<name>A0A178MQM3_9PROT</name>
<comment type="similarity">
    <text evidence="6">Belongs to the CmpA/NrtA family.</text>
</comment>
<dbReference type="CDD" id="cd13553">
    <property type="entry name" value="PBP2_NrtA_CpmA_like"/>
    <property type="match status" value="1"/>
</dbReference>
<evidence type="ECO:0000313" key="7">
    <source>
        <dbReference type="EMBL" id="OAN51243.1"/>
    </source>
</evidence>
<keyword evidence="5" id="KW-0472">Membrane</keyword>
<sequence length="397" mass="43364">MFDTPISRRRSLDFMAAGGLAAVMAAKGGLARAAEDEVVRIGHLPITDATALLVAHALGAFEEEGLKTEPPVLIRGWAPLAEGFAAGKFNLVHLLKPIPVWMRYNNNIPVKIVAWAHTNGSGLVVGSNTGITSFADLGGRQIAVPFWYSMHNIVLQIGIRSAGLTPVIKAAGEPLAKTEVNLQVLQPPEMPPALAAGKIDGYIVAEPFNALGELKAGGRILRFTGDIWKNHPCCVVAMHEADTVKRPEWSQKVVNAVVKAQIYASKNKKEVARLISQDGKGYIPLPAALVERAVTHYDDPDYDKLGANRHKKEWGNDRIDFQPWPYPSATKLIVEAMTKTVVSGDKTFLDKLDPDFVVKDLVTTDFVKKALVKYPEWKDDPSVNKGDPFNRVEQVVV</sequence>
<reference evidence="7 8" key="1">
    <citation type="submission" date="2016-04" db="EMBL/GenBank/DDBJ databases">
        <title>Draft genome sequence of freshwater magnetotactic bacteria Magnetospirillum marisnigri SP-1 and Magnetospirillum moscoviense BB-1.</title>
        <authorList>
            <person name="Koziaeva V."/>
            <person name="Dziuba M.V."/>
            <person name="Ivanov T.M."/>
            <person name="Kuznetsov B."/>
            <person name="Grouzdev D.S."/>
        </authorList>
    </citation>
    <scope>NUCLEOTIDE SEQUENCE [LARGE SCALE GENOMIC DNA]</scope>
    <source>
        <strain evidence="7 8">SP-1</strain>
    </source>
</reference>
<dbReference type="RefSeq" id="WP_068491665.1">
    <property type="nucleotide sequence ID" value="NZ_LWQT01000047.1"/>
</dbReference>
<comment type="caution">
    <text evidence="7">The sequence shown here is derived from an EMBL/GenBank/DDBJ whole genome shotgun (WGS) entry which is preliminary data.</text>
</comment>
<dbReference type="OrthoDB" id="570524at2"/>
<comment type="subcellular location">
    <subcellularLocation>
        <location evidence="1">Endomembrane system</location>
    </subcellularLocation>
</comment>
<evidence type="ECO:0000256" key="3">
    <source>
        <dbReference type="ARBA" id="ARBA00022475"/>
    </source>
</evidence>
<dbReference type="PANTHER" id="PTHR30024">
    <property type="entry name" value="ALIPHATIC SULFONATES-BINDING PROTEIN-RELATED"/>
    <property type="match status" value="1"/>
</dbReference>
<organism evidence="7 8">
    <name type="scientific">Paramagnetospirillum marisnigri</name>
    <dbReference type="NCBI Taxonomy" id="1285242"/>
    <lineage>
        <taxon>Bacteria</taxon>
        <taxon>Pseudomonadati</taxon>
        <taxon>Pseudomonadota</taxon>
        <taxon>Alphaproteobacteria</taxon>
        <taxon>Rhodospirillales</taxon>
        <taxon>Magnetospirillaceae</taxon>
        <taxon>Paramagnetospirillum</taxon>
    </lineage>
</organism>
<accession>A0A178MQM3</accession>
<protein>
    <submittedName>
        <fullName evidence="7">ABC transporter substrate-binding protein</fullName>
    </submittedName>
</protein>
<dbReference type="SUPFAM" id="SSF53850">
    <property type="entry name" value="Periplasmic binding protein-like II"/>
    <property type="match status" value="1"/>
</dbReference>
<keyword evidence="3" id="KW-1003">Cell membrane</keyword>
<evidence type="ECO:0000256" key="4">
    <source>
        <dbReference type="ARBA" id="ARBA00022519"/>
    </source>
</evidence>
<dbReference type="EMBL" id="LWQT01000047">
    <property type="protein sequence ID" value="OAN51243.1"/>
    <property type="molecule type" value="Genomic_DNA"/>
</dbReference>
<dbReference type="Proteomes" id="UP000078428">
    <property type="component" value="Unassembled WGS sequence"/>
</dbReference>
<dbReference type="Pfam" id="PF13379">
    <property type="entry name" value="NMT1_2"/>
    <property type="match status" value="1"/>
</dbReference>
<evidence type="ECO:0000256" key="1">
    <source>
        <dbReference type="ARBA" id="ARBA00004308"/>
    </source>
</evidence>
<dbReference type="InterPro" id="IPR044527">
    <property type="entry name" value="NrtA/CpmA_ABC-bd_dom"/>
</dbReference>
<keyword evidence="8" id="KW-1185">Reference proteome</keyword>
<evidence type="ECO:0000256" key="6">
    <source>
        <dbReference type="ARBA" id="ARBA00024031"/>
    </source>
</evidence>
<proteinExistence type="inferred from homology"/>
<gene>
    <name evidence="7" type="ORF">A6A04_16425</name>
</gene>
<dbReference type="PROSITE" id="PS51318">
    <property type="entry name" value="TAT"/>
    <property type="match status" value="1"/>
</dbReference>
<evidence type="ECO:0000256" key="2">
    <source>
        <dbReference type="ARBA" id="ARBA00022448"/>
    </source>
</evidence>
<dbReference type="Gene3D" id="3.40.190.10">
    <property type="entry name" value="Periplasmic binding protein-like II"/>
    <property type="match status" value="2"/>
</dbReference>
<dbReference type="GO" id="GO:0012505">
    <property type="term" value="C:endomembrane system"/>
    <property type="evidence" value="ECO:0007669"/>
    <property type="project" value="UniProtKB-SubCell"/>
</dbReference>
<dbReference type="AlphaFoldDB" id="A0A178MQM3"/>
<keyword evidence="4" id="KW-0997">Cell inner membrane</keyword>
<dbReference type="STRING" id="1285242.A6A04_16425"/>
<keyword evidence="2" id="KW-0813">Transport</keyword>